<protein>
    <recommendedName>
        <fullName evidence="10">ABC transporter permease</fullName>
    </recommendedName>
</protein>
<feature type="transmembrane region" description="Helical" evidence="7">
    <location>
        <begin position="694"/>
        <end position="717"/>
    </location>
</feature>
<feature type="transmembrane region" description="Helical" evidence="7">
    <location>
        <begin position="268"/>
        <end position="288"/>
    </location>
</feature>
<feature type="transmembrane region" description="Helical" evidence="7">
    <location>
        <begin position="612"/>
        <end position="635"/>
    </location>
</feature>
<evidence type="ECO:0000256" key="3">
    <source>
        <dbReference type="ARBA" id="ARBA00022692"/>
    </source>
</evidence>
<sequence length="861" mass="88750">MTEPTKPNDPTGSAAGSESAGATAVSAGASGVAEPPATGGGTGSPLARAPRRGSGALLTLVSIVLALIVGGVIIALSDQVVRSELTHVFSDPGPFFRDFFLSIRDAYFALFKGAIYNPDNDGTFAGIFAPLGGTLYKAAPLILGGLSVGLAFRAGLFNIGGEGQVMAGAFCSGFVGFTFTSLPAVVLLPFAVLTGLAGGVLWGFIAGWLKARTGAHEVITTIMLNWIATFALAWLITTSKVVDPSNSQQSKPVAEAARIPKLFGSGVLVDWSFVLAIVVAGWLVWLLTRSKLGFQLRAVGANPAAARTAGISVGGMTITAMTMAGGLAGLAGVSLALGGATSYSVTGSISSNIGFDAITVALLGRSRPWGVVGAGLLFGALKQGGATMQATAGVEVPIDIITVIQALIVMFVAAPMLVKSIVRFKALGGSALNTATTNLVTTVTHVRKDRLPRNVFAGGMQVLLAALALVLFATSRRTSGEAALQFSLRGDTVQLPTWTYSARTWIIIACVAAIVVGVLRILKVIGPRWAIALCTVLLVFAFITWSIAGTGNPFLATGLLKGALFPLAIPLILGALAGVIGERSGVVNIAIEAQLLGGAFLAAVIGTVTASMWFGAIGGLLAGLLIAGLLSVLAIKYFVDQVIVGVVLNLLVLGLTNFFFNKLLSPNPDGFNNPPTFPIWKVPLLSDIPIIGQIFFQGTIFLYATYLIIALAQFGLFHTRWGLRVRAVGEHPRAADTVGINVRRTRYRAVWLAGLVAGLGGAFLVLGTGSIGTFGLNMSNGMGFIALAAVIFGRWNPLGAVAAALLFGFTTQLAALLQQAGSPINGSLLLTLPYVVTLLVVANSGGRVRAPAADGQPYRVG</sequence>
<dbReference type="PANTHER" id="PTHR47089:SF1">
    <property type="entry name" value="GUANOSINE ABC TRANSPORTER PERMEASE PROTEIN NUPP"/>
    <property type="match status" value="1"/>
</dbReference>
<feature type="transmembrane region" description="Helical" evidence="7">
    <location>
        <begin position="163"/>
        <end position="180"/>
    </location>
</feature>
<feature type="transmembrane region" description="Helical" evidence="7">
    <location>
        <begin position="504"/>
        <end position="522"/>
    </location>
</feature>
<dbReference type="InterPro" id="IPR001851">
    <property type="entry name" value="ABC_transp_permease"/>
</dbReference>
<gene>
    <name evidence="8" type="ORF">HKD39_09610</name>
</gene>
<comment type="subcellular location">
    <subcellularLocation>
        <location evidence="1">Cell membrane</location>
        <topology evidence="1">Multi-pass membrane protein</topology>
    </subcellularLocation>
</comment>
<feature type="compositionally biased region" description="Low complexity" evidence="6">
    <location>
        <begin position="11"/>
        <end position="34"/>
    </location>
</feature>
<dbReference type="Proteomes" id="UP000562984">
    <property type="component" value="Unassembled WGS sequence"/>
</dbReference>
<reference evidence="8 9" key="1">
    <citation type="submission" date="2020-05" db="EMBL/GenBank/DDBJ databases">
        <title>Nakamurella sp. DB0629 isolated from air conditioner.</title>
        <authorList>
            <person name="Kim D.H."/>
            <person name="Kim D.-U."/>
        </authorList>
    </citation>
    <scope>NUCLEOTIDE SEQUENCE [LARGE SCALE GENOMIC DNA]</scope>
    <source>
        <strain evidence="8 9">DB0629</strain>
    </source>
</reference>
<feature type="transmembrane region" description="Helical" evidence="7">
    <location>
        <begin position="586"/>
        <end position="606"/>
    </location>
</feature>
<feature type="transmembrane region" description="Helical" evidence="7">
    <location>
        <begin position="218"/>
        <end position="237"/>
    </location>
</feature>
<evidence type="ECO:0000256" key="7">
    <source>
        <dbReference type="SAM" id="Phobius"/>
    </source>
</evidence>
<proteinExistence type="predicted"/>
<organism evidence="8 9">
    <name type="scientific">Nakamurella aerolata</name>
    <dbReference type="NCBI Taxonomy" id="1656892"/>
    <lineage>
        <taxon>Bacteria</taxon>
        <taxon>Bacillati</taxon>
        <taxon>Actinomycetota</taxon>
        <taxon>Actinomycetes</taxon>
        <taxon>Nakamurellales</taxon>
        <taxon>Nakamurellaceae</taxon>
        <taxon>Nakamurella</taxon>
    </lineage>
</organism>
<feature type="transmembrane region" description="Helical" evidence="7">
    <location>
        <begin position="309"/>
        <end position="337"/>
    </location>
</feature>
<evidence type="ECO:0000313" key="9">
    <source>
        <dbReference type="Proteomes" id="UP000562984"/>
    </source>
</evidence>
<feature type="transmembrane region" description="Helical" evidence="7">
    <location>
        <begin position="398"/>
        <end position="418"/>
    </location>
</feature>
<dbReference type="Pfam" id="PF02653">
    <property type="entry name" value="BPD_transp_2"/>
    <property type="match status" value="2"/>
</dbReference>
<evidence type="ECO:0000256" key="5">
    <source>
        <dbReference type="ARBA" id="ARBA00023136"/>
    </source>
</evidence>
<keyword evidence="5 7" id="KW-0472">Membrane</keyword>
<keyword evidence="9" id="KW-1185">Reference proteome</keyword>
<evidence type="ECO:0000256" key="4">
    <source>
        <dbReference type="ARBA" id="ARBA00022989"/>
    </source>
</evidence>
<feature type="transmembrane region" description="Helical" evidence="7">
    <location>
        <begin position="642"/>
        <end position="660"/>
    </location>
</feature>
<feature type="transmembrane region" description="Helical" evidence="7">
    <location>
        <begin position="529"/>
        <end position="548"/>
    </location>
</feature>
<keyword evidence="4 7" id="KW-1133">Transmembrane helix</keyword>
<feature type="transmembrane region" description="Helical" evidence="7">
    <location>
        <begin position="56"/>
        <end position="76"/>
    </location>
</feature>
<dbReference type="GO" id="GO:0022857">
    <property type="term" value="F:transmembrane transporter activity"/>
    <property type="evidence" value="ECO:0007669"/>
    <property type="project" value="InterPro"/>
</dbReference>
<keyword evidence="3 7" id="KW-0812">Transmembrane</keyword>
<feature type="transmembrane region" description="Helical" evidence="7">
    <location>
        <begin position="749"/>
        <end position="768"/>
    </location>
</feature>
<name>A0A849A4P4_9ACTN</name>
<feature type="transmembrane region" description="Helical" evidence="7">
    <location>
        <begin position="186"/>
        <end position="206"/>
    </location>
</feature>
<evidence type="ECO:0008006" key="10">
    <source>
        <dbReference type="Google" id="ProtNLM"/>
    </source>
</evidence>
<evidence type="ECO:0000313" key="8">
    <source>
        <dbReference type="EMBL" id="NNG35964.1"/>
    </source>
</evidence>
<comment type="caution">
    <text evidence="8">The sequence shown here is derived from an EMBL/GenBank/DDBJ whole genome shotgun (WGS) entry which is preliminary data.</text>
</comment>
<feature type="transmembrane region" description="Helical" evidence="7">
    <location>
        <begin position="455"/>
        <end position="474"/>
    </location>
</feature>
<dbReference type="RefSeq" id="WP_171199639.1">
    <property type="nucleotide sequence ID" value="NZ_JABEND010000004.1"/>
</dbReference>
<feature type="transmembrane region" description="Helical" evidence="7">
    <location>
        <begin position="554"/>
        <end position="579"/>
    </location>
</feature>
<feature type="transmembrane region" description="Helical" evidence="7">
    <location>
        <begin position="824"/>
        <end position="842"/>
    </location>
</feature>
<dbReference type="GO" id="GO:0005886">
    <property type="term" value="C:plasma membrane"/>
    <property type="evidence" value="ECO:0007669"/>
    <property type="project" value="UniProtKB-SubCell"/>
</dbReference>
<dbReference type="CDD" id="cd06580">
    <property type="entry name" value="TM_PBP1_transp_TpRbsC_like"/>
    <property type="match status" value="2"/>
</dbReference>
<accession>A0A849A4P4</accession>
<evidence type="ECO:0000256" key="2">
    <source>
        <dbReference type="ARBA" id="ARBA00022475"/>
    </source>
</evidence>
<dbReference type="AlphaFoldDB" id="A0A849A4P4"/>
<keyword evidence="2" id="KW-1003">Cell membrane</keyword>
<evidence type="ECO:0000256" key="1">
    <source>
        <dbReference type="ARBA" id="ARBA00004651"/>
    </source>
</evidence>
<feature type="region of interest" description="Disordered" evidence="6">
    <location>
        <begin position="1"/>
        <end position="48"/>
    </location>
</feature>
<dbReference type="EMBL" id="JABEND010000004">
    <property type="protein sequence ID" value="NNG35964.1"/>
    <property type="molecule type" value="Genomic_DNA"/>
</dbReference>
<dbReference type="PANTHER" id="PTHR47089">
    <property type="entry name" value="ABC TRANSPORTER, PERMEASE PROTEIN"/>
    <property type="match status" value="1"/>
</dbReference>
<evidence type="ECO:0000256" key="6">
    <source>
        <dbReference type="SAM" id="MobiDB-lite"/>
    </source>
</evidence>